<reference evidence="1 2" key="1">
    <citation type="submission" date="2024-05" db="EMBL/GenBank/DDBJ databases">
        <title>Haplotype-resolved chromosome-level genome assembly of Huyou (Citrus changshanensis).</title>
        <authorList>
            <person name="Miao C."/>
            <person name="Chen W."/>
            <person name="Wu Y."/>
            <person name="Wang L."/>
            <person name="Zhao S."/>
            <person name="Grierson D."/>
            <person name="Xu C."/>
            <person name="Chen K."/>
        </authorList>
    </citation>
    <scope>NUCLEOTIDE SEQUENCE [LARGE SCALE GENOMIC DNA]</scope>
    <source>
        <strain evidence="1">01-14</strain>
        <tissue evidence="1">Leaf</tissue>
    </source>
</reference>
<evidence type="ECO:0000313" key="1">
    <source>
        <dbReference type="EMBL" id="KAK9174949.1"/>
    </source>
</evidence>
<comment type="caution">
    <text evidence="1">The sequence shown here is derived from an EMBL/GenBank/DDBJ whole genome shotgun (WGS) entry which is preliminary data.</text>
</comment>
<sequence>MAKRAGFQPSSYGFVDVMIASGVSVVVLDVEIKKMVVEMIISRIIHCNNNSYSSSVISIKKNNGS</sequence>
<name>A0AAP0Q9E7_9ROSI</name>
<dbReference type="EMBL" id="JBCGBO010000025">
    <property type="protein sequence ID" value="KAK9174949.1"/>
    <property type="molecule type" value="Genomic_DNA"/>
</dbReference>
<protein>
    <submittedName>
        <fullName evidence="1">Uncharacterized protein</fullName>
    </submittedName>
</protein>
<keyword evidence="2" id="KW-1185">Reference proteome</keyword>
<dbReference type="Proteomes" id="UP001428341">
    <property type="component" value="Unassembled WGS sequence"/>
</dbReference>
<evidence type="ECO:0000313" key="2">
    <source>
        <dbReference type="Proteomes" id="UP001428341"/>
    </source>
</evidence>
<dbReference type="AlphaFoldDB" id="A0AAP0Q9E7"/>
<gene>
    <name evidence="1" type="ORF">WN944_026953</name>
</gene>
<proteinExistence type="predicted"/>
<accession>A0AAP0Q9E7</accession>
<organism evidence="1 2">
    <name type="scientific">Citrus x changshan-huyou</name>
    <dbReference type="NCBI Taxonomy" id="2935761"/>
    <lineage>
        <taxon>Eukaryota</taxon>
        <taxon>Viridiplantae</taxon>
        <taxon>Streptophyta</taxon>
        <taxon>Embryophyta</taxon>
        <taxon>Tracheophyta</taxon>
        <taxon>Spermatophyta</taxon>
        <taxon>Magnoliopsida</taxon>
        <taxon>eudicotyledons</taxon>
        <taxon>Gunneridae</taxon>
        <taxon>Pentapetalae</taxon>
        <taxon>rosids</taxon>
        <taxon>malvids</taxon>
        <taxon>Sapindales</taxon>
        <taxon>Rutaceae</taxon>
        <taxon>Aurantioideae</taxon>
        <taxon>Citrus</taxon>
    </lineage>
</organism>